<accession>A0AAD8P759</accession>
<name>A0AAD8P759_TARER</name>
<dbReference type="AlphaFoldDB" id="A0AAD8P759"/>
<dbReference type="CDD" id="cd04051">
    <property type="entry name" value="C2_SRC2_like"/>
    <property type="match status" value="1"/>
</dbReference>
<sequence length="248" mass="25369">MEYRTFNLTIVSATDLKKPRFTTKSDIYAVAFISGTIGKPQKQRTNVHKNSDSDPTWNFPMKFLIDEAAGVQNRLTLVIKIKAVGFFGGRNMGEVHVPVKELLDGLNSDKKMMQRVSYQVRRSSGKLQGVLNLCYEFGEKIIEPVTAYPPGYGYPPQAPPVYGGYPPQTVVQPPRRQSRMGSSGMGFGTGLLGGALGGLMLGEIMSGGGGGCGGGGCGGGGGGGCGGGGCGGGGCGGGGCGGGGCGGL</sequence>
<dbReference type="SMART" id="SM00239">
    <property type="entry name" value="C2"/>
    <property type="match status" value="1"/>
</dbReference>
<evidence type="ECO:0000313" key="3">
    <source>
        <dbReference type="Proteomes" id="UP001229421"/>
    </source>
</evidence>
<dbReference type="PANTHER" id="PTHR32246:SF173">
    <property type="entry name" value="C2 DOMAIN-CONTAINING PROTEIN"/>
    <property type="match status" value="1"/>
</dbReference>
<dbReference type="InterPro" id="IPR000008">
    <property type="entry name" value="C2_dom"/>
</dbReference>
<feature type="domain" description="C2" evidence="1">
    <location>
        <begin position="1"/>
        <end position="112"/>
    </location>
</feature>
<evidence type="ECO:0000259" key="1">
    <source>
        <dbReference type="PROSITE" id="PS50004"/>
    </source>
</evidence>
<evidence type="ECO:0000313" key="2">
    <source>
        <dbReference type="EMBL" id="KAK1436008.1"/>
    </source>
</evidence>
<dbReference type="PROSITE" id="PS50004">
    <property type="entry name" value="C2"/>
    <property type="match status" value="1"/>
</dbReference>
<gene>
    <name evidence="2" type="ORF">QVD17_01783</name>
</gene>
<dbReference type="Proteomes" id="UP001229421">
    <property type="component" value="Unassembled WGS sequence"/>
</dbReference>
<dbReference type="InterPro" id="IPR035892">
    <property type="entry name" value="C2_domain_sf"/>
</dbReference>
<dbReference type="SUPFAM" id="SSF49562">
    <property type="entry name" value="C2 domain (Calcium/lipid-binding domain, CaLB)"/>
    <property type="match status" value="1"/>
</dbReference>
<comment type="caution">
    <text evidence="2">The sequence shown here is derived from an EMBL/GenBank/DDBJ whole genome shotgun (WGS) entry which is preliminary data.</text>
</comment>
<organism evidence="2 3">
    <name type="scientific">Tagetes erecta</name>
    <name type="common">African marigold</name>
    <dbReference type="NCBI Taxonomy" id="13708"/>
    <lineage>
        <taxon>Eukaryota</taxon>
        <taxon>Viridiplantae</taxon>
        <taxon>Streptophyta</taxon>
        <taxon>Embryophyta</taxon>
        <taxon>Tracheophyta</taxon>
        <taxon>Spermatophyta</taxon>
        <taxon>Magnoliopsida</taxon>
        <taxon>eudicotyledons</taxon>
        <taxon>Gunneridae</taxon>
        <taxon>Pentapetalae</taxon>
        <taxon>asterids</taxon>
        <taxon>campanulids</taxon>
        <taxon>Asterales</taxon>
        <taxon>Asteraceae</taxon>
        <taxon>Asteroideae</taxon>
        <taxon>Heliantheae alliance</taxon>
        <taxon>Tageteae</taxon>
        <taxon>Tagetes</taxon>
    </lineage>
</organism>
<dbReference type="EMBL" id="JAUHHV010000001">
    <property type="protein sequence ID" value="KAK1436008.1"/>
    <property type="molecule type" value="Genomic_DNA"/>
</dbReference>
<keyword evidence="3" id="KW-1185">Reference proteome</keyword>
<protein>
    <recommendedName>
        <fullName evidence="1">C2 domain-containing protein</fullName>
    </recommendedName>
</protein>
<reference evidence="2" key="1">
    <citation type="journal article" date="2023" name="bioRxiv">
        <title>Improved chromosome-level genome assembly for marigold (Tagetes erecta).</title>
        <authorList>
            <person name="Jiang F."/>
            <person name="Yuan L."/>
            <person name="Wang S."/>
            <person name="Wang H."/>
            <person name="Xu D."/>
            <person name="Wang A."/>
            <person name="Fan W."/>
        </authorList>
    </citation>
    <scope>NUCLEOTIDE SEQUENCE</scope>
    <source>
        <strain evidence="2">WSJ</strain>
        <tissue evidence="2">Leaf</tissue>
    </source>
</reference>
<dbReference type="Gene3D" id="2.60.40.150">
    <property type="entry name" value="C2 domain"/>
    <property type="match status" value="1"/>
</dbReference>
<proteinExistence type="predicted"/>
<dbReference type="InterPro" id="IPR044750">
    <property type="entry name" value="C2_SRC2/BAP"/>
</dbReference>
<dbReference type="PANTHER" id="PTHR32246">
    <property type="entry name" value="INGRESSION PROTEIN FIC1"/>
    <property type="match status" value="1"/>
</dbReference>
<dbReference type="Pfam" id="PF00168">
    <property type="entry name" value="C2"/>
    <property type="match status" value="1"/>
</dbReference>
<dbReference type="GO" id="GO:0006952">
    <property type="term" value="P:defense response"/>
    <property type="evidence" value="ECO:0007669"/>
    <property type="project" value="InterPro"/>
</dbReference>